<evidence type="ECO:0000313" key="1">
    <source>
        <dbReference type="EMBL" id="KAK9498037.1"/>
    </source>
</evidence>
<name>A0AAW1CI29_9HEMI</name>
<sequence length="77" mass="8556">MSKYFYLLTKLELNNLAAIKSLQKLLIINIILIIKLVNSSEFPDRECCDPVYPLAAVSASIGPDTPTPPQHTTRQGK</sequence>
<comment type="caution">
    <text evidence="1">The sequence shown here is derived from an EMBL/GenBank/DDBJ whole genome shotgun (WGS) entry which is preliminary data.</text>
</comment>
<proteinExistence type="predicted"/>
<accession>A0AAW1CI29</accession>
<reference evidence="1 2" key="1">
    <citation type="submission" date="2022-12" db="EMBL/GenBank/DDBJ databases">
        <title>Chromosome-level genome assembly of true bugs.</title>
        <authorList>
            <person name="Ma L."/>
            <person name="Li H."/>
        </authorList>
    </citation>
    <scope>NUCLEOTIDE SEQUENCE [LARGE SCALE GENOMIC DNA]</scope>
    <source>
        <strain evidence="1">Lab_2022b</strain>
    </source>
</reference>
<dbReference type="EMBL" id="JAPXFL010000013">
    <property type="protein sequence ID" value="KAK9498037.1"/>
    <property type="molecule type" value="Genomic_DNA"/>
</dbReference>
<evidence type="ECO:0000313" key="2">
    <source>
        <dbReference type="Proteomes" id="UP001461498"/>
    </source>
</evidence>
<gene>
    <name evidence="1" type="ORF">O3M35_003922</name>
</gene>
<organism evidence="1 2">
    <name type="scientific">Rhynocoris fuscipes</name>
    <dbReference type="NCBI Taxonomy" id="488301"/>
    <lineage>
        <taxon>Eukaryota</taxon>
        <taxon>Metazoa</taxon>
        <taxon>Ecdysozoa</taxon>
        <taxon>Arthropoda</taxon>
        <taxon>Hexapoda</taxon>
        <taxon>Insecta</taxon>
        <taxon>Pterygota</taxon>
        <taxon>Neoptera</taxon>
        <taxon>Paraneoptera</taxon>
        <taxon>Hemiptera</taxon>
        <taxon>Heteroptera</taxon>
        <taxon>Panheteroptera</taxon>
        <taxon>Cimicomorpha</taxon>
        <taxon>Reduviidae</taxon>
        <taxon>Harpactorinae</taxon>
        <taxon>Harpactorini</taxon>
        <taxon>Rhynocoris</taxon>
    </lineage>
</organism>
<protein>
    <submittedName>
        <fullName evidence="1">Uncharacterized protein</fullName>
    </submittedName>
</protein>
<dbReference type="AlphaFoldDB" id="A0AAW1CI29"/>
<keyword evidence="2" id="KW-1185">Reference proteome</keyword>
<dbReference type="Proteomes" id="UP001461498">
    <property type="component" value="Unassembled WGS sequence"/>
</dbReference>